<proteinExistence type="predicted"/>
<dbReference type="InterPro" id="IPR007278">
    <property type="entry name" value="DUF397"/>
</dbReference>
<dbReference type="EMBL" id="JACCFS010000001">
    <property type="protein sequence ID" value="NYJ36041.1"/>
    <property type="molecule type" value="Genomic_DNA"/>
</dbReference>
<reference evidence="2 3" key="1">
    <citation type="submission" date="2020-07" db="EMBL/GenBank/DDBJ databases">
        <title>Sequencing the genomes of 1000 actinobacteria strains.</title>
        <authorList>
            <person name="Klenk H.-P."/>
        </authorList>
    </citation>
    <scope>NUCLEOTIDE SEQUENCE [LARGE SCALE GENOMIC DNA]</scope>
    <source>
        <strain evidence="2 3">DSM 44442</strain>
    </source>
</reference>
<dbReference type="Pfam" id="PF04149">
    <property type="entry name" value="DUF397"/>
    <property type="match status" value="1"/>
</dbReference>
<evidence type="ECO:0000259" key="1">
    <source>
        <dbReference type="Pfam" id="PF04149"/>
    </source>
</evidence>
<dbReference type="Proteomes" id="UP000572051">
    <property type="component" value="Unassembled WGS sequence"/>
</dbReference>
<dbReference type="AlphaFoldDB" id="A0A7Z0EPS6"/>
<gene>
    <name evidence="2" type="ORF">HNR10_003922</name>
</gene>
<sequence length="78" mass="8364">MQPIYNGVPAGQLPKVVWTKSSWSNPDGNCVEVATLPDGDIAVRNSRDPHGPALVYTPGEIEAFVRGAKTGEFDRLLG</sequence>
<protein>
    <recommendedName>
        <fullName evidence="1">DUF397 domain-containing protein</fullName>
    </recommendedName>
</protein>
<comment type="caution">
    <text evidence="2">The sequence shown here is derived from an EMBL/GenBank/DDBJ whole genome shotgun (WGS) entry which is preliminary data.</text>
</comment>
<evidence type="ECO:0000313" key="2">
    <source>
        <dbReference type="EMBL" id="NYJ36041.1"/>
    </source>
</evidence>
<organism evidence="2 3">
    <name type="scientific">Nocardiopsis aegyptia</name>
    <dbReference type="NCBI Taxonomy" id="220378"/>
    <lineage>
        <taxon>Bacteria</taxon>
        <taxon>Bacillati</taxon>
        <taxon>Actinomycetota</taxon>
        <taxon>Actinomycetes</taxon>
        <taxon>Streptosporangiales</taxon>
        <taxon>Nocardiopsidaceae</taxon>
        <taxon>Nocardiopsis</taxon>
    </lineage>
</organism>
<feature type="domain" description="DUF397" evidence="1">
    <location>
        <begin position="17"/>
        <end position="69"/>
    </location>
</feature>
<accession>A0A7Z0EPS6</accession>
<evidence type="ECO:0000313" key="3">
    <source>
        <dbReference type="Proteomes" id="UP000572051"/>
    </source>
</evidence>
<dbReference type="RefSeq" id="WP_179825654.1">
    <property type="nucleotide sequence ID" value="NZ_JACCFS010000001.1"/>
</dbReference>
<name>A0A7Z0EPS6_9ACTN</name>
<keyword evidence="3" id="KW-1185">Reference proteome</keyword>